<gene>
    <name evidence="4" type="ORF">OFUS_LOCUS20990</name>
</gene>
<feature type="compositionally biased region" description="Basic and acidic residues" evidence="1">
    <location>
        <begin position="630"/>
        <end position="644"/>
    </location>
</feature>
<name>A0A8J1XTW5_OWEFU</name>
<protein>
    <submittedName>
        <fullName evidence="4">Uncharacterized protein</fullName>
    </submittedName>
</protein>
<reference evidence="4" key="1">
    <citation type="submission" date="2022-03" db="EMBL/GenBank/DDBJ databases">
        <authorList>
            <person name="Martin C."/>
        </authorList>
    </citation>
    <scope>NUCLEOTIDE SEQUENCE</scope>
</reference>
<keyword evidence="2" id="KW-1133">Transmembrane helix</keyword>
<accession>A0A8J1XTW5</accession>
<feature type="transmembrane region" description="Helical" evidence="2">
    <location>
        <begin position="499"/>
        <end position="522"/>
    </location>
</feature>
<evidence type="ECO:0000313" key="4">
    <source>
        <dbReference type="EMBL" id="CAH1796600.1"/>
    </source>
</evidence>
<feature type="non-terminal residue" evidence="4">
    <location>
        <position position="763"/>
    </location>
</feature>
<comment type="caution">
    <text evidence="4">The sequence shown here is derived from an EMBL/GenBank/DDBJ whole genome shotgun (WGS) entry which is preliminary data.</text>
</comment>
<evidence type="ECO:0000256" key="3">
    <source>
        <dbReference type="SAM" id="SignalP"/>
    </source>
</evidence>
<evidence type="ECO:0000256" key="2">
    <source>
        <dbReference type="SAM" id="Phobius"/>
    </source>
</evidence>
<keyword evidence="2" id="KW-0472">Membrane</keyword>
<keyword evidence="5" id="KW-1185">Reference proteome</keyword>
<feature type="compositionally biased region" description="Basic residues" evidence="1">
    <location>
        <begin position="620"/>
        <end position="629"/>
    </location>
</feature>
<feature type="region of interest" description="Disordered" evidence="1">
    <location>
        <begin position="536"/>
        <end position="651"/>
    </location>
</feature>
<evidence type="ECO:0000256" key="1">
    <source>
        <dbReference type="SAM" id="MobiDB-lite"/>
    </source>
</evidence>
<evidence type="ECO:0000313" key="5">
    <source>
        <dbReference type="Proteomes" id="UP000749559"/>
    </source>
</evidence>
<sequence length="763" mass="86824">GFNSAMKFLPLWIILAIYLTHASASFETQSGDCSIGNYLLVSREHHYPNCPLLLRLNTPWPVNSHELCFSKACELQGNVVHHRRNRHCFIYRCPSNAAGTDWDYKWRRRGEWGVVYAKPHPYTPRCYNSYFMRRTWNRWRSVRSNCFIMGANAPVTNQQACMRFGCDQNANVFDYFLNNRGCIVYHCKWNSRTGDYFFHFSQTDEQVETYSLSHTEQCNVTFPSIPIPSPFSYSNSCPMTGVFPSEDHQLSDILCLSGSNSFMETSMDNALRSYRCLSNSEGTEWGLYNQNTCFPRYDLNNSSPDNNITSMFVLPFPGTPNCKGSQFVLTRLKQHCVMSMCDAIARKSVVDLRECMKEACTNGANVINYITNTSYDSSSLCDMRICNKSSEITNGEYVNMYELWLGDAFINNGLGFDVYILYYDTNSSSSTKTPTLTSMTTPKATTTSIYPTTTLSKLTTEQTMTSTIENITEIPEASTNSQENREVLRYQQQNHRLRIATIVLGNLLLLSLVGIAIIFIVLRLRRRKLNEPNVTFENAPSNSNIDDNSADINATEGETSIHKRPREHGRNFYKYDNDKTAPDERVTNEHTMGEKGHGHHDDISHIEPIPRIPILATTKTGKHNPKGKTRKDDTFENQEKHDLKGPYSYDNELNVQNTKQDDTYENQAMGLDEDDVYSIIPADEKKTKGTDDDGYEGLRKNAAGPTKKYQINTHMGLANKPADAAISGHDPMNPIAQDKPQNMKRLRKVKPNIPMRPSLGKDY</sequence>
<feature type="signal peptide" evidence="3">
    <location>
        <begin position="1"/>
        <end position="24"/>
    </location>
</feature>
<dbReference type="AlphaFoldDB" id="A0A8J1XTW5"/>
<keyword evidence="3" id="KW-0732">Signal</keyword>
<dbReference type="Proteomes" id="UP000749559">
    <property type="component" value="Unassembled WGS sequence"/>
</dbReference>
<dbReference type="EMBL" id="CAIIXF020000010">
    <property type="protein sequence ID" value="CAH1796600.1"/>
    <property type="molecule type" value="Genomic_DNA"/>
</dbReference>
<feature type="chain" id="PRO_5043781220" evidence="3">
    <location>
        <begin position="25"/>
        <end position="763"/>
    </location>
</feature>
<organism evidence="4 5">
    <name type="scientific">Owenia fusiformis</name>
    <name type="common">Polychaete worm</name>
    <dbReference type="NCBI Taxonomy" id="6347"/>
    <lineage>
        <taxon>Eukaryota</taxon>
        <taxon>Metazoa</taxon>
        <taxon>Spiralia</taxon>
        <taxon>Lophotrochozoa</taxon>
        <taxon>Annelida</taxon>
        <taxon>Polychaeta</taxon>
        <taxon>Sedentaria</taxon>
        <taxon>Canalipalpata</taxon>
        <taxon>Sabellida</taxon>
        <taxon>Oweniida</taxon>
        <taxon>Oweniidae</taxon>
        <taxon>Owenia</taxon>
    </lineage>
</organism>
<feature type="compositionally biased region" description="Low complexity" evidence="1">
    <location>
        <begin position="538"/>
        <end position="554"/>
    </location>
</feature>
<feature type="region of interest" description="Disordered" evidence="1">
    <location>
        <begin position="721"/>
        <end position="763"/>
    </location>
</feature>
<proteinExistence type="predicted"/>
<feature type="compositionally biased region" description="Basic and acidic residues" evidence="1">
    <location>
        <begin position="568"/>
        <end position="605"/>
    </location>
</feature>
<keyword evidence="2" id="KW-0812">Transmembrane</keyword>